<dbReference type="PRINTS" id="PR00722">
    <property type="entry name" value="CHYMOTRYPSIN"/>
</dbReference>
<dbReference type="PANTHER" id="PTHR24260">
    <property type="match status" value="1"/>
</dbReference>
<dbReference type="GO" id="GO:0006508">
    <property type="term" value="P:proteolysis"/>
    <property type="evidence" value="ECO:0007669"/>
    <property type="project" value="InterPro"/>
</dbReference>
<dbReference type="SMART" id="SM00020">
    <property type="entry name" value="Tryp_SPc"/>
    <property type="match status" value="1"/>
</dbReference>
<dbReference type="InterPro" id="IPR001254">
    <property type="entry name" value="Trypsin_dom"/>
</dbReference>
<protein>
    <submittedName>
        <fullName evidence="1">Uncharacterized protein</fullName>
    </submittedName>
</protein>
<dbReference type="InterPro" id="IPR043504">
    <property type="entry name" value="Peptidase_S1_PA_chymotrypsin"/>
</dbReference>
<dbReference type="SUPFAM" id="SSF50494">
    <property type="entry name" value="Trypsin-like serine proteases"/>
    <property type="match status" value="1"/>
</dbReference>
<dbReference type="EMBL" id="OB662933">
    <property type="protein sequence ID" value="CAD7230761.1"/>
    <property type="molecule type" value="Genomic_DNA"/>
</dbReference>
<sequence>MLSLLALYTFAVTVSSTLTGCPEGKVEVVLYNLYNPLPCSTSRIQTSISFHVAGPGAEIVLPDEFPFIVRLRQPNPRGTYYCGGSVISNRLVFTAAHCVMGQTREEGMVLLNTELFIGSGGPVDPWRTTHKPEQIFVSPLMEQYWNEFLASGEPKFKTDYLEFTTLEAAIIRTSSEIKLDGKKISHLCLWIYPDWKLSKEFRPFTVVGWEVDTVLKKATNVKLPQSECRGPMFDRYVDPYYWCYGSDALVCGGDSGGPFVTALEDSYWVQFSYIHTTYNKYAGDVSNSLCRVFGSRPTQGSLGPLADWIKSLAKPAEFSRSVKCLDPAPTTNPYLMPKPPKCQRGQKLRTVVNFQPSEPCEKTSVLKDIQATDVEYRTVDFLFQLGLTHSITAPRPSTPLYKFCMGSIIARSIGITSCACLQEILILGDASQRPGPFVTKIIAPWVTGEWIETDIPPFPAHCHPSLEKQMASTPVKNWPEIFQTSAMDMAWLVMPKLWGRITHLCLLWTPLKDLGSSPGLYHFALVDQKPFLDQTEELLKLMVNPKLDLYKNTFSVEDHCLDKPSSYCIKGFKSSSACNSENRGGPIFTDLNGKLVQTSTLGNVYPDKTGKCSGSNVEAEIGDYNQDMFSDWLHDLVVELRPLVEHTCVGTPQVAPPVIIESEWWKWVKCFRKSIPLKVPFLKSLPSEGLIPNEPSRLDQNRKRRSDIMLRLFERQVSDY</sequence>
<reference evidence="1" key="1">
    <citation type="submission" date="2020-11" db="EMBL/GenBank/DDBJ databases">
        <authorList>
            <person name="Tran Van P."/>
        </authorList>
    </citation>
    <scope>NUCLEOTIDE SEQUENCE</scope>
</reference>
<dbReference type="InterPro" id="IPR009003">
    <property type="entry name" value="Peptidase_S1_PA"/>
</dbReference>
<organism evidence="1">
    <name type="scientific">Cyprideis torosa</name>
    <dbReference type="NCBI Taxonomy" id="163714"/>
    <lineage>
        <taxon>Eukaryota</taxon>
        <taxon>Metazoa</taxon>
        <taxon>Ecdysozoa</taxon>
        <taxon>Arthropoda</taxon>
        <taxon>Crustacea</taxon>
        <taxon>Oligostraca</taxon>
        <taxon>Ostracoda</taxon>
        <taxon>Podocopa</taxon>
        <taxon>Podocopida</taxon>
        <taxon>Cytherocopina</taxon>
        <taxon>Cytheroidea</taxon>
        <taxon>Cytherideidae</taxon>
        <taxon>Cyprideis</taxon>
    </lineage>
</organism>
<dbReference type="PROSITE" id="PS50240">
    <property type="entry name" value="TRYPSIN_DOM"/>
    <property type="match status" value="1"/>
</dbReference>
<gene>
    <name evidence="1" type="ORF">CTOB1V02_LOCUS8617</name>
</gene>
<dbReference type="PANTHER" id="PTHR24260:SF132">
    <property type="entry name" value="PEPTIDASE S1 DOMAIN-CONTAINING PROTEIN"/>
    <property type="match status" value="1"/>
</dbReference>
<dbReference type="GO" id="GO:0004252">
    <property type="term" value="F:serine-type endopeptidase activity"/>
    <property type="evidence" value="ECO:0007669"/>
    <property type="project" value="InterPro"/>
</dbReference>
<dbReference type="InterPro" id="IPR001314">
    <property type="entry name" value="Peptidase_S1A"/>
</dbReference>
<name>A0A7R8ZNT1_9CRUS</name>
<dbReference type="InterPro" id="IPR051333">
    <property type="entry name" value="CLIP_Serine_Protease"/>
</dbReference>
<proteinExistence type="predicted"/>
<dbReference type="AlphaFoldDB" id="A0A7R8ZNT1"/>
<evidence type="ECO:0000313" key="1">
    <source>
        <dbReference type="EMBL" id="CAD7230761.1"/>
    </source>
</evidence>
<dbReference type="Pfam" id="PF00089">
    <property type="entry name" value="Trypsin"/>
    <property type="match status" value="1"/>
</dbReference>
<dbReference type="Gene3D" id="2.40.10.10">
    <property type="entry name" value="Trypsin-like serine proteases"/>
    <property type="match status" value="1"/>
</dbReference>
<accession>A0A7R8ZNT1</accession>